<comment type="caution">
    <text evidence="1">The sequence shown here is derived from an EMBL/GenBank/DDBJ whole genome shotgun (WGS) entry which is preliminary data.</text>
</comment>
<organism evidence="1 2">
    <name type="scientific">Pedobacter jejuensis</name>
    <dbReference type="NCBI Taxonomy" id="1268550"/>
    <lineage>
        <taxon>Bacteria</taxon>
        <taxon>Pseudomonadati</taxon>
        <taxon>Bacteroidota</taxon>
        <taxon>Sphingobacteriia</taxon>
        <taxon>Sphingobacteriales</taxon>
        <taxon>Sphingobacteriaceae</taxon>
        <taxon>Pedobacter</taxon>
    </lineage>
</organism>
<evidence type="ECO:0000313" key="1">
    <source>
        <dbReference type="EMBL" id="RNL55585.1"/>
    </source>
</evidence>
<dbReference type="RefSeq" id="WP_123204690.1">
    <property type="nucleotide sequence ID" value="NZ_RBEE01000005.1"/>
</dbReference>
<dbReference type="EMBL" id="RBEE01000005">
    <property type="protein sequence ID" value="RNL55585.1"/>
    <property type="molecule type" value="Genomic_DNA"/>
</dbReference>
<accession>A0A3N0C196</accession>
<name>A0A3N0C196_9SPHI</name>
<proteinExistence type="predicted"/>
<sequence length="105" mass="12793">MKDKEITNAIKNKRWVKIQYHEDDDTHTSIKPIFTGDSSFGDYFVYAWAWHSGQPGYYRFDLEKIHKVVLMEKGFEDEIEKDFKFEYPSWVGQLHDYREDYLTWI</sequence>
<gene>
    <name evidence="1" type="ORF">D7004_04560</name>
</gene>
<dbReference type="Proteomes" id="UP000274046">
    <property type="component" value="Unassembled WGS sequence"/>
</dbReference>
<evidence type="ECO:0008006" key="3">
    <source>
        <dbReference type="Google" id="ProtNLM"/>
    </source>
</evidence>
<protein>
    <recommendedName>
        <fullName evidence="3">WYL domain-containing protein</fullName>
    </recommendedName>
</protein>
<reference evidence="1 2" key="1">
    <citation type="submission" date="2018-10" db="EMBL/GenBank/DDBJ databases">
        <title>Genome sequencing of Pedobacter jejuensis TNB23.</title>
        <authorList>
            <person name="Cho Y.-J."/>
            <person name="Cho A."/>
            <person name="Kim O.-S."/>
        </authorList>
    </citation>
    <scope>NUCLEOTIDE SEQUENCE [LARGE SCALE GENOMIC DNA]</scope>
    <source>
        <strain evidence="1 2">TNB23</strain>
    </source>
</reference>
<keyword evidence="2" id="KW-1185">Reference proteome</keyword>
<evidence type="ECO:0000313" key="2">
    <source>
        <dbReference type="Proteomes" id="UP000274046"/>
    </source>
</evidence>
<dbReference type="AlphaFoldDB" id="A0A3N0C196"/>